<dbReference type="Pfam" id="PF13305">
    <property type="entry name" value="TetR_C_33"/>
    <property type="match status" value="1"/>
</dbReference>
<dbReference type="PANTHER" id="PTHR30055">
    <property type="entry name" value="HTH-TYPE TRANSCRIPTIONAL REGULATOR RUTR"/>
    <property type="match status" value="1"/>
</dbReference>
<accession>A0A1H8JCX4</accession>
<dbReference type="STRING" id="310780.SAMN05216267_101050"/>
<evidence type="ECO:0000256" key="2">
    <source>
        <dbReference type="ARBA" id="ARBA00023125"/>
    </source>
</evidence>
<feature type="domain" description="HTH tetR-type" evidence="5">
    <location>
        <begin position="14"/>
        <end position="74"/>
    </location>
</feature>
<keyword evidence="1" id="KW-0805">Transcription regulation</keyword>
<gene>
    <name evidence="6" type="ORF">SAMN05216267_101050</name>
</gene>
<dbReference type="InterPro" id="IPR001647">
    <property type="entry name" value="HTH_TetR"/>
</dbReference>
<evidence type="ECO:0000256" key="1">
    <source>
        <dbReference type="ARBA" id="ARBA00023015"/>
    </source>
</evidence>
<dbReference type="SUPFAM" id="SSF46689">
    <property type="entry name" value="Homeodomain-like"/>
    <property type="match status" value="1"/>
</dbReference>
<keyword evidence="3" id="KW-0804">Transcription</keyword>
<dbReference type="AlphaFoldDB" id="A0A1H8JCX4"/>
<dbReference type="GO" id="GO:0000976">
    <property type="term" value="F:transcription cis-regulatory region binding"/>
    <property type="evidence" value="ECO:0007669"/>
    <property type="project" value="TreeGrafter"/>
</dbReference>
<feature type="DNA-binding region" description="H-T-H motif" evidence="4">
    <location>
        <begin position="37"/>
        <end position="56"/>
    </location>
</feature>
<dbReference type="EMBL" id="FODD01000010">
    <property type="protein sequence ID" value="SEN78632.1"/>
    <property type="molecule type" value="Genomic_DNA"/>
</dbReference>
<evidence type="ECO:0000313" key="7">
    <source>
        <dbReference type="Proteomes" id="UP000181951"/>
    </source>
</evidence>
<dbReference type="Pfam" id="PF00440">
    <property type="entry name" value="TetR_N"/>
    <property type="match status" value="1"/>
</dbReference>
<name>A0A1H8JCX4_9ACTN</name>
<dbReference type="PRINTS" id="PR00455">
    <property type="entry name" value="HTHTETR"/>
</dbReference>
<dbReference type="Gene3D" id="1.10.357.10">
    <property type="entry name" value="Tetracycline Repressor, domain 2"/>
    <property type="match status" value="1"/>
</dbReference>
<dbReference type="InterPro" id="IPR050109">
    <property type="entry name" value="HTH-type_TetR-like_transc_reg"/>
</dbReference>
<evidence type="ECO:0000313" key="6">
    <source>
        <dbReference type="EMBL" id="SEN78632.1"/>
    </source>
</evidence>
<reference evidence="6 7" key="1">
    <citation type="submission" date="2016-10" db="EMBL/GenBank/DDBJ databases">
        <authorList>
            <person name="de Groot N.N."/>
        </authorList>
    </citation>
    <scope>NUCLEOTIDE SEQUENCE [LARGE SCALE GENOMIC DNA]</scope>
    <source>
        <strain evidence="6 7">CGMCC 4.2026</strain>
    </source>
</reference>
<keyword evidence="2 4" id="KW-0238">DNA-binding</keyword>
<proteinExistence type="predicted"/>
<evidence type="ECO:0000256" key="4">
    <source>
        <dbReference type="PROSITE-ProRule" id="PRU00335"/>
    </source>
</evidence>
<dbReference type="Proteomes" id="UP000181951">
    <property type="component" value="Unassembled WGS sequence"/>
</dbReference>
<sequence>MEQTSAGRGRYHHGALKESLIEGACRLLADKGVTGFSLHELARRVGVSVAAPYRHFENRDALLGAVATRGYEQLLRILGESMNETADPVDQLRCFGVCYIQFAIDNPELFGIMFNDRYRSETEAAQRASFAPMIDFVGQAQRVGVLTPGVPAPEIARFLWASAHGLTVLHLNGGFKALGIDDTPRALIDSAWSAFLGDQPREDVAPG</sequence>
<dbReference type="PROSITE" id="PS50977">
    <property type="entry name" value="HTH_TETR_2"/>
    <property type="match status" value="1"/>
</dbReference>
<dbReference type="PANTHER" id="PTHR30055:SF220">
    <property type="entry name" value="TETR-FAMILY REGULATORY PROTEIN"/>
    <property type="match status" value="1"/>
</dbReference>
<evidence type="ECO:0000256" key="3">
    <source>
        <dbReference type="ARBA" id="ARBA00023163"/>
    </source>
</evidence>
<protein>
    <submittedName>
        <fullName evidence="6">Transcriptional regulator, TetR family</fullName>
    </submittedName>
</protein>
<evidence type="ECO:0000259" key="5">
    <source>
        <dbReference type="PROSITE" id="PS50977"/>
    </source>
</evidence>
<dbReference type="InterPro" id="IPR036271">
    <property type="entry name" value="Tet_transcr_reg_TetR-rel_C_sf"/>
</dbReference>
<dbReference type="RefSeq" id="WP_069461778.1">
    <property type="nucleotide sequence ID" value="NZ_FODD01000010.1"/>
</dbReference>
<dbReference type="GO" id="GO:0003700">
    <property type="term" value="F:DNA-binding transcription factor activity"/>
    <property type="evidence" value="ECO:0007669"/>
    <property type="project" value="TreeGrafter"/>
</dbReference>
<organism evidence="6 7">
    <name type="scientific">Actinacidiphila rubida</name>
    <dbReference type="NCBI Taxonomy" id="310780"/>
    <lineage>
        <taxon>Bacteria</taxon>
        <taxon>Bacillati</taxon>
        <taxon>Actinomycetota</taxon>
        <taxon>Actinomycetes</taxon>
        <taxon>Kitasatosporales</taxon>
        <taxon>Streptomycetaceae</taxon>
        <taxon>Actinacidiphila</taxon>
    </lineage>
</organism>
<dbReference type="InterPro" id="IPR025996">
    <property type="entry name" value="MT1864/Rv1816-like_C"/>
</dbReference>
<dbReference type="InterPro" id="IPR009057">
    <property type="entry name" value="Homeodomain-like_sf"/>
</dbReference>
<keyword evidence="7" id="KW-1185">Reference proteome</keyword>
<dbReference type="SUPFAM" id="SSF48498">
    <property type="entry name" value="Tetracyclin repressor-like, C-terminal domain"/>
    <property type="match status" value="1"/>
</dbReference>